<dbReference type="Gene3D" id="2.60.40.290">
    <property type="match status" value="1"/>
</dbReference>
<dbReference type="InterPro" id="IPR017853">
    <property type="entry name" value="GH"/>
</dbReference>
<evidence type="ECO:0000256" key="8">
    <source>
        <dbReference type="ARBA" id="ARBA00023326"/>
    </source>
</evidence>
<keyword evidence="4" id="KW-0378">Hydrolase</keyword>
<reference evidence="12" key="1">
    <citation type="journal article" date="2020" name="Microb. Ecol.">
        <title>The Under-explored Extracellular Proteome of Aero-Terrestrial Microalgae Provides Clues on Different Mechanisms of Desiccation Tolerance in Non-Model Organisms.</title>
        <authorList>
            <person name="Gonzalez-Hourcade M."/>
            <person name="Del Campo E.M."/>
            <person name="Casano L.M."/>
        </authorList>
    </citation>
    <scope>NUCLEOTIDE SEQUENCE</scope>
    <source>
        <strain evidence="12">TR9</strain>
    </source>
</reference>
<evidence type="ECO:0000256" key="6">
    <source>
        <dbReference type="ARBA" id="ARBA00023277"/>
    </source>
</evidence>
<evidence type="ECO:0000256" key="5">
    <source>
        <dbReference type="ARBA" id="ARBA00023001"/>
    </source>
</evidence>
<keyword evidence="10" id="KW-0732">Signal</keyword>
<sequence>MAVICRAVVALFVSLFAPTVIGRNLMAASDVDFSIPMVAESDEPEIQAFSSDGTPRYLHAHCAVFLDNSTIFTAQTDNTTELYRGMTATVINYASKNVSVPWNFSMSSNPPGYSGIEQAFNFVNSTISDGIVSGIATESSLTLLPKAANNITIGLLLQANATTFPVPQSFLLNNNSCSVVILPNDVPPPANLTSPALQEVQSEAGLGLTTLNGQIIDRTSGEPISLRGFNYFGFDNTQTCVDGLWAGSTALSHDLATIIRTQQALGFNAVRLLTSFGVVFGLPPMPQSRACAAVSPADYQAYLTDPATPVTEGATIPDLAFTPPVTEGICSDYLDGFSSTFDRYIFVISLFARNGFYVVLDNQLNDDPTLINDGQDAWLGYWRQIATAVAADEASVNKVIIDGLNEPDSYGIRWEPSATRPGYGALLLALMDALYPILPGALFFVEGVDQECNGAPSSNWGDGFASQPEVLDLFPSCGISNPGPVFFEPLLSRPYLSQVVISPHVYGPSISMTTNDASGTALWTRLSQSFGYLNLAGYGGHVFPIAIGEFGTTFADEADQVLFADLARYLQNVQADGSPVDDLHNPITSFFWFAWNANSGDTGGLVTSPDWDSIVWQKIEYLQGLGLAPWYTGAASSTVVVGGATTIPTSPEVPAVVSPAGNASVVPALTPTADNTSAPTGTAPTSVATPESTAIPTTESPAAKPTSPATVPATPAETPAPPPPATTQAPQACRVVASYTSVWQDPTYGPYMTSVSLSITNEGSEAVSVPWTLSVSSTDYTNVQYSWNWQISAGYDGSTVSGVASQDWLAIQPGQNAVNLGYVAGSNQATNFIPADVSVNGQVCVRA</sequence>
<protein>
    <recommendedName>
        <fullName evidence="3">cellulase</fullName>
        <ecNumber evidence="3">3.2.1.4</ecNumber>
    </recommendedName>
</protein>
<keyword evidence="7" id="KW-0326">Glycosidase</keyword>
<keyword evidence="6" id="KW-0119">Carbohydrate metabolism</keyword>
<evidence type="ECO:0000256" key="9">
    <source>
        <dbReference type="SAM" id="MobiDB-lite"/>
    </source>
</evidence>
<feature type="compositionally biased region" description="Low complexity" evidence="9">
    <location>
        <begin position="696"/>
        <end position="717"/>
    </location>
</feature>
<feature type="compositionally biased region" description="Polar residues" evidence="9">
    <location>
        <begin position="672"/>
        <end position="695"/>
    </location>
</feature>
<dbReference type="SUPFAM" id="SSF51445">
    <property type="entry name" value="(Trans)glycosidases"/>
    <property type="match status" value="1"/>
</dbReference>
<dbReference type="EMBL" id="MT438956">
    <property type="protein sequence ID" value="QOL01203.1"/>
    <property type="molecule type" value="mRNA"/>
</dbReference>
<dbReference type="GO" id="GO:0008810">
    <property type="term" value="F:cellulase activity"/>
    <property type="evidence" value="ECO:0007669"/>
    <property type="project" value="UniProtKB-EC"/>
</dbReference>
<feature type="signal peptide" evidence="10">
    <location>
        <begin position="1"/>
        <end position="22"/>
    </location>
</feature>
<feature type="region of interest" description="Disordered" evidence="9">
    <location>
        <begin position="667"/>
        <end position="729"/>
    </location>
</feature>
<dbReference type="GO" id="GO:0030247">
    <property type="term" value="F:polysaccharide binding"/>
    <property type="evidence" value="ECO:0007669"/>
    <property type="project" value="InterPro"/>
</dbReference>
<evidence type="ECO:0000256" key="4">
    <source>
        <dbReference type="ARBA" id="ARBA00022801"/>
    </source>
</evidence>
<dbReference type="EC" id="3.2.1.4" evidence="3"/>
<evidence type="ECO:0000256" key="10">
    <source>
        <dbReference type="SAM" id="SignalP"/>
    </source>
</evidence>
<dbReference type="PANTHER" id="PTHR35923">
    <property type="entry name" value="MAJOR EXTRACELLULAR ENDOGLUCANASE"/>
    <property type="match status" value="1"/>
</dbReference>
<dbReference type="PANTHER" id="PTHR35923:SF2">
    <property type="entry name" value="ENDOGLUCANASE"/>
    <property type="match status" value="1"/>
</dbReference>
<dbReference type="InterPro" id="IPR012291">
    <property type="entry name" value="CBM2_carb-bd_dom_sf"/>
</dbReference>
<dbReference type="Pfam" id="PF00150">
    <property type="entry name" value="Cellulase"/>
    <property type="match status" value="1"/>
</dbReference>
<evidence type="ECO:0000256" key="2">
    <source>
        <dbReference type="ARBA" id="ARBA00005641"/>
    </source>
</evidence>
<dbReference type="InterPro" id="IPR008965">
    <property type="entry name" value="CBM2/CBM3_carb-bd_dom_sf"/>
</dbReference>
<comment type="catalytic activity">
    <reaction evidence="1">
        <text>Endohydrolysis of (1-&gt;4)-beta-D-glucosidic linkages in cellulose, lichenin and cereal beta-D-glucans.</text>
        <dbReference type="EC" id="3.2.1.4"/>
    </reaction>
</comment>
<evidence type="ECO:0000313" key="12">
    <source>
        <dbReference type="EMBL" id="QOL01203.1"/>
    </source>
</evidence>
<dbReference type="Gene3D" id="3.20.20.80">
    <property type="entry name" value="Glycosidases"/>
    <property type="match status" value="1"/>
</dbReference>
<organism evidence="12">
    <name type="scientific">Trebouxia lynnae</name>
    <dbReference type="NCBI Taxonomy" id="1825957"/>
    <lineage>
        <taxon>Eukaryota</taxon>
        <taxon>Viridiplantae</taxon>
        <taxon>Chlorophyta</taxon>
        <taxon>core chlorophytes</taxon>
        <taxon>Trebouxiophyceae</taxon>
        <taxon>Trebouxiales</taxon>
        <taxon>Trebouxiaceae</taxon>
        <taxon>Trebouxia</taxon>
    </lineage>
</organism>
<name>A0A7L9QEC6_9CHLO</name>
<evidence type="ECO:0000256" key="1">
    <source>
        <dbReference type="ARBA" id="ARBA00000966"/>
    </source>
</evidence>
<feature type="chain" id="PRO_5029828364" description="cellulase" evidence="10">
    <location>
        <begin position="23"/>
        <end position="847"/>
    </location>
</feature>
<evidence type="ECO:0000259" key="11">
    <source>
        <dbReference type="Pfam" id="PF00150"/>
    </source>
</evidence>
<dbReference type="GO" id="GO:0030245">
    <property type="term" value="P:cellulose catabolic process"/>
    <property type="evidence" value="ECO:0007669"/>
    <property type="project" value="UniProtKB-KW"/>
</dbReference>
<feature type="domain" description="Glycoside hydrolase family 5" evidence="11">
    <location>
        <begin position="338"/>
        <end position="561"/>
    </location>
</feature>
<accession>A0A7L9QEC6</accession>
<keyword evidence="5" id="KW-0136">Cellulose degradation</keyword>
<dbReference type="SUPFAM" id="SSF49384">
    <property type="entry name" value="Carbohydrate-binding domain"/>
    <property type="match status" value="1"/>
</dbReference>
<proteinExistence type="evidence at transcript level"/>
<evidence type="ECO:0000256" key="3">
    <source>
        <dbReference type="ARBA" id="ARBA00012601"/>
    </source>
</evidence>
<dbReference type="InterPro" id="IPR001547">
    <property type="entry name" value="Glyco_hydro_5"/>
</dbReference>
<comment type="similarity">
    <text evidence="2">Belongs to the glycosyl hydrolase 5 (cellulase A) family.</text>
</comment>
<evidence type="ECO:0000256" key="7">
    <source>
        <dbReference type="ARBA" id="ARBA00023295"/>
    </source>
</evidence>
<dbReference type="AlphaFoldDB" id="A0A7L9QEC6"/>
<keyword evidence="8" id="KW-0624">Polysaccharide degradation</keyword>